<evidence type="ECO:0000256" key="2">
    <source>
        <dbReference type="ARBA" id="ARBA00022448"/>
    </source>
</evidence>
<evidence type="ECO:0000256" key="1">
    <source>
        <dbReference type="ARBA" id="ARBA00004651"/>
    </source>
</evidence>
<evidence type="ECO:0000259" key="8">
    <source>
        <dbReference type="PROSITE" id="PS50928"/>
    </source>
</evidence>
<dbReference type="EMBL" id="BJVJ01000042">
    <property type="protein sequence ID" value="GEL24912.1"/>
    <property type="molecule type" value="Genomic_DNA"/>
</dbReference>
<dbReference type="AlphaFoldDB" id="A0A511DJC2"/>
<dbReference type="InterPro" id="IPR035906">
    <property type="entry name" value="MetI-like_sf"/>
</dbReference>
<dbReference type="PANTHER" id="PTHR43163">
    <property type="entry name" value="DIPEPTIDE TRANSPORT SYSTEM PERMEASE PROTEIN DPPB-RELATED"/>
    <property type="match status" value="1"/>
</dbReference>
<comment type="caution">
    <text evidence="9">The sequence shown here is derived from an EMBL/GenBank/DDBJ whole genome shotgun (WGS) entry which is preliminary data.</text>
</comment>
<dbReference type="InterPro" id="IPR000515">
    <property type="entry name" value="MetI-like"/>
</dbReference>
<evidence type="ECO:0000313" key="10">
    <source>
        <dbReference type="Proteomes" id="UP000321685"/>
    </source>
</evidence>
<evidence type="ECO:0000256" key="5">
    <source>
        <dbReference type="ARBA" id="ARBA00022989"/>
    </source>
</evidence>
<keyword evidence="2 7" id="KW-0813">Transport</keyword>
<sequence length="313" mass="32341">MTTRAGVRIGVALLQLVVVCVGVFVLTTFLPGDTAEVVLGPLATVDQIDTLRGQLGLDRPVGERFLDWAGGLLHGDLGTSLATGRPVVDDMGDRLSVTVLLAVLAVVVLVPLAVALGCYGGRRPGSPADRIITATTTVAQAVPDFALGLLLVALFALQLGWLPATAAGTVGLSGLTVAMLVLPVAVLVSNQLSRLARQVRIGVVEADAAEHVVHLRRLGLDERTVVLRHVLPGGVVPSVQQFARTVDGLLGGVIVVEALFALPGVGSGFVQAVQTRDLPVVQGYAVLFALTTVVVNLAADLVSAKLVPQAVRL</sequence>
<reference evidence="9 10" key="1">
    <citation type="submission" date="2019-07" db="EMBL/GenBank/DDBJ databases">
        <title>Whole genome shotgun sequence of Pseudonocardia sulfidoxydans NBRC 16205.</title>
        <authorList>
            <person name="Hosoyama A."/>
            <person name="Uohara A."/>
            <person name="Ohji S."/>
            <person name="Ichikawa N."/>
        </authorList>
    </citation>
    <scope>NUCLEOTIDE SEQUENCE [LARGE SCALE GENOMIC DNA]</scope>
    <source>
        <strain evidence="9 10">NBRC 16205</strain>
    </source>
</reference>
<proteinExistence type="inferred from homology"/>
<feature type="transmembrane region" description="Helical" evidence="7">
    <location>
        <begin position="167"/>
        <end position="188"/>
    </location>
</feature>
<organism evidence="9 10">
    <name type="scientific">Pseudonocardia sulfidoxydans NBRC 16205</name>
    <dbReference type="NCBI Taxonomy" id="1223511"/>
    <lineage>
        <taxon>Bacteria</taxon>
        <taxon>Bacillati</taxon>
        <taxon>Actinomycetota</taxon>
        <taxon>Actinomycetes</taxon>
        <taxon>Pseudonocardiales</taxon>
        <taxon>Pseudonocardiaceae</taxon>
        <taxon>Pseudonocardia</taxon>
    </lineage>
</organism>
<protein>
    <submittedName>
        <fullName evidence="9">ABC transporter permease</fullName>
    </submittedName>
</protein>
<dbReference type="Pfam" id="PF19300">
    <property type="entry name" value="BPD_transp_1_N"/>
    <property type="match status" value="1"/>
</dbReference>
<keyword evidence="5 7" id="KW-1133">Transmembrane helix</keyword>
<dbReference type="RefSeq" id="WP_147110249.1">
    <property type="nucleotide sequence ID" value="NZ_BJVJ01000042.1"/>
</dbReference>
<feature type="domain" description="ABC transmembrane type-1" evidence="8">
    <location>
        <begin position="95"/>
        <end position="299"/>
    </location>
</feature>
<evidence type="ECO:0000256" key="3">
    <source>
        <dbReference type="ARBA" id="ARBA00022475"/>
    </source>
</evidence>
<evidence type="ECO:0000313" key="9">
    <source>
        <dbReference type="EMBL" id="GEL24912.1"/>
    </source>
</evidence>
<dbReference type="GO" id="GO:0005886">
    <property type="term" value="C:plasma membrane"/>
    <property type="evidence" value="ECO:0007669"/>
    <property type="project" value="UniProtKB-SubCell"/>
</dbReference>
<feature type="transmembrane region" description="Helical" evidence="7">
    <location>
        <begin position="95"/>
        <end position="120"/>
    </location>
</feature>
<keyword evidence="6 7" id="KW-0472">Membrane</keyword>
<feature type="transmembrane region" description="Helical" evidence="7">
    <location>
        <begin position="12"/>
        <end position="32"/>
    </location>
</feature>
<feature type="transmembrane region" description="Helical" evidence="7">
    <location>
        <begin position="284"/>
        <end position="307"/>
    </location>
</feature>
<comment type="subcellular location">
    <subcellularLocation>
        <location evidence="1 7">Cell membrane</location>
        <topology evidence="1 7">Multi-pass membrane protein</topology>
    </subcellularLocation>
</comment>
<accession>A0A511DJC2</accession>
<dbReference type="Pfam" id="PF00528">
    <property type="entry name" value="BPD_transp_1"/>
    <property type="match status" value="1"/>
</dbReference>
<feature type="transmembrane region" description="Helical" evidence="7">
    <location>
        <begin position="141"/>
        <end position="161"/>
    </location>
</feature>
<keyword evidence="4 7" id="KW-0812">Transmembrane</keyword>
<dbReference type="SUPFAM" id="SSF161098">
    <property type="entry name" value="MetI-like"/>
    <property type="match status" value="1"/>
</dbReference>
<evidence type="ECO:0000256" key="6">
    <source>
        <dbReference type="ARBA" id="ARBA00023136"/>
    </source>
</evidence>
<dbReference type="CDD" id="cd06261">
    <property type="entry name" value="TM_PBP2"/>
    <property type="match status" value="1"/>
</dbReference>
<dbReference type="GO" id="GO:0055085">
    <property type="term" value="P:transmembrane transport"/>
    <property type="evidence" value="ECO:0007669"/>
    <property type="project" value="InterPro"/>
</dbReference>
<dbReference type="InterPro" id="IPR045621">
    <property type="entry name" value="BPD_transp_1_N"/>
</dbReference>
<gene>
    <name evidence="9" type="ORF">PSU4_38660</name>
</gene>
<comment type="similarity">
    <text evidence="7">Belongs to the binding-protein-dependent transport system permease family.</text>
</comment>
<evidence type="ECO:0000256" key="7">
    <source>
        <dbReference type="RuleBase" id="RU363032"/>
    </source>
</evidence>
<dbReference type="Proteomes" id="UP000321685">
    <property type="component" value="Unassembled WGS sequence"/>
</dbReference>
<name>A0A511DJC2_9PSEU</name>
<dbReference type="OrthoDB" id="9778910at2"/>
<keyword evidence="10" id="KW-1185">Reference proteome</keyword>
<feature type="transmembrane region" description="Helical" evidence="7">
    <location>
        <begin position="249"/>
        <end position="272"/>
    </location>
</feature>
<dbReference type="Gene3D" id="1.10.3720.10">
    <property type="entry name" value="MetI-like"/>
    <property type="match status" value="1"/>
</dbReference>
<evidence type="ECO:0000256" key="4">
    <source>
        <dbReference type="ARBA" id="ARBA00022692"/>
    </source>
</evidence>
<dbReference type="PROSITE" id="PS50928">
    <property type="entry name" value="ABC_TM1"/>
    <property type="match status" value="1"/>
</dbReference>
<dbReference type="PANTHER" id="PTHR43163:SF6">
    <property type="entry name" value="DIPEPTIDE TRANSPORT SYSTEM PERMEASE PROTEIN DPPB-RELATED"/>
    <property type="match status" value="1"/>
</dbReference>
<keyword evidence="3" id="KW-1003">Cell membrane</keyword>